<sequence length="395" mass="44619">MHGLVKGEMALTKSPETSNIPSGIKKTTSVIMESDPDKLSVQSNRYLRPGSISDIHSSHYRAKNYQSGEDSFFGMSDRVGPSLPPRGGNVPPVVANIAELRRSLMGQGREGSDVPPRRVPTNPTNQPSEESRLDNGIPFSQRPKRKQPLGGRLRSRDDALHHNDNNHRESFGSPKHFDEVETSRSEPRKRHHNDYLLSSKPLSNQRGESPLNIEEKLKEDTKSRFRKLFNEDELDPDEDEDVDNLSTVANMVSRRRGHQHPGGRRRTHDHLNDSPELNQHPIDSKDQDGEMRSYSKGNATIERVTDTSMTNIRIGSRTNEFSLRFSEKSWVDVYHKRDNANSGKSEKQVVTSVSLNMEGDKDERSCVTTPALARRPVPTMLRYLSAKQGQNKKKS</sequence>
<dbReference type="AlphaFoldDB" id="H2XYR6"/>
<feature type="compositionally biased region" description="Polar residues" evidence="1">
    <location>
        <begin position="14"/>
        <end position="26"/>
    </location>
</feature>
<evidence type="ECO:0000313" key="2">
    <source>
        <dbReference type="Ensembl" id="ENSCINP00000034800.1"/>
    </source>
</evidence>
<feature type="region of interest" description="Disordered" evidence="1">
    <location>
        <begin position="1"/>
        <end position="26"/>
    </location>
</feature>
<dbReference type="Proteomes" id="UP000008144">
    <property type="component" value="Unassembled WGS sequence"/>
</dbReference>
<keyword evidence="3" id="KW-1185">Reference proteome</keyword>
<feature type="compositionally biased region" description="Basic and acidic residues" evidence="1">
    <location>
        <begin position="154"/>
        <end position="186"/>
    </location>
</feature>
<feature type="region of interest" description="Disordered" evidence="1">
    <location>
        <begin position="253"/>
        <end position="293"/>
    </location>
</feature>
<reference evidence="2" key="2">
    <citation type="submission" date="2025-08" db="UniProtKB">
        <authorList>
            <consortium name="Ensembl"/>
        </authorList>
    </citation>
    <scope>IDENTIFICATION</scope>
</reference>
<evidence type="ECO:0000313" key="3">
    <source>
        <dbReference type="Proteomes" id="UP000008144"/>
    </source>
</evidence>
<feature type="compositionally biased region" description="Basic and acidic residues" evidence="1">
    <location>
        <begin position="282"/>
        <end position="293"/>
    </location>
</feature>
<feature type="compositionally biased region" description="Basic residues" evidence="1">
    <location>
        <begin position="253"/>
        <end position="268"/>
    </location>
</feature>
<accession>H2XYR6</accession>
<name>H2XYR6_CIOIN</name>
<feature type="region of interest" description="Disordered" evidence="1">
    <location>
        <begin position="107"/>
        <end position="216"/>
    </location>
</feature>
<dbReference type="HOGENOM" id="CLU_698203_0_0_1"/>
<organism evidence="2 3">
    <name type="scientific">Ciona intestinalis</name>
    <name type="common">Transparent sea squirt</name>
    <name type="synonym">Ascidia intestinalis</name>
    <dbReference type="NCBI Taxonomy" id="7719"/>
    <lineage>
        <taxon>Eukaryota</taxon>
        <taxon>Metazoa</taxon>
        <taxon>Chordata</taxon>
        <taxon>Tunicata</taxon>
        <taxon>Ascidiacea</taxon>
        <taxon>Phlebobranchia</taxon>
        <taxon>Cionidae</taxon>
        <taxon>Ciona</taxon>
    </lineage>
</organism>
<dbReference type="InParanoid" id="H2XYR6"/>
<evidence type="ECO:0000256" key="1">
    <source>
        <dbReference type="SAM" id="MobiDB-lite"/>
    </source>
</evidence>
<protein>
    <submittedName>
        <fullName evidence="2">Uncharacterized protein</fullName>
    </submittedName>
</protein>
<dbReference type="Ensembl" id="ENSCINT00000031117.1">
    <property type="protein sequence ID" value="ENSCINP00000034800.1"/>
    <property type="gene ID" value="ENSCING00000021356.1"/>
</dbReference>
<proteinExistence type="predicted"/>
<reference evidence="3" key="1">
    <citation type="journal article" date="2002" name="Science">
        <title>The draft genome of Ciona intestinalis: insights into chordate and vertebrate origins.</title>
        <authorList>
            <person name="Dehal P."/>
            <person name="Satou Y."/>
            <person name="Campbell R.K."/>
            <person name="Chapman J."/>
            <person name="Degnan B."/>
            <person name="De Tomaso A."/>
            <person name="Davidson B."/>
            <person name="Di Gregorio A."/>
            <person name="Gelpke M."/>
            <person name="Goodstein D.M."/>
            <person name="Harafuji N."/>
            <person name="Hastings K.E."/>
            <person name="Ho I."/>
            <person name="Hotta K."/>
            <person name="Huang W."/>
            <person name="Kawashima T."/>
            <person name="Lemaire P."/>
            <person name="Martinez D."/>
            <person name="Meinertzhagen I.A."/>
            <person name="Necula S."/>
            <person name="Nonaka M."/>
            <person name="Putnam N."/>
            <person name="Rash S."/>
            <person name="Saiga H."/>
            <person name="Satake M."/>
            <person name="Terry A."/>
            <person name="Yamada L."/>
            <person name="Wang H.G."/>
            <person name="Awazu S."/>
            <person name="Azumi K."/>
            <person name="Boore J."/>
            <person name="Branno M."/>
            <person name="Chin-Bow S."/>
            <person name="DeSantis R."/>
            <person name="Doyle S."/>
            <person name="Francino P."/>
            <person name="Keys D.N."/>
            <person name="Haga S."/>
            <person name="Hayashi H."/>
            <person name="Hino K."/>
            <person name="Imai K.S."/>
            <person name="Inaba K."/>
            <person name="Kano S."/>
            <person name="Kobayashi K."/>
            <person name="Kobayashi M."/>
            <person name="Lee B.I."/>
            <person name="Makabe K.W."/>
            <person name="Manohar C."/>
            <person name="Matassi G."/>
            <person name="Medina M."/>
            <person name="Mochizuki Y."/>
            <person name="Mount S."/>
            <person name="Morishita T."/>
            <person name="Miura S."/>
            <person name="Nakayama A."/>
            <person name="Nishizaka S."/>
            <person name="Nomoto H."/>
            <person name="Ohta F."/>
            <person name="Oishi K."/>
            <person name="Rigoutsos I."/>
            <person name="Sano M."/>
            <person name="Sasaki A."/>
            <person name="Sasakura Y."/>
            <person name="Shoguchi E."/>
            <person name="Shin-i T."/>
            <person name="Spagnuolo A."/>
            <person name="Stainier D."/>
            <person name="Suzuki M.M."/>
            <person name="Tassy O."/>
            <person name="Takatori N."/>
            <person name="Tokuoka M."/>
            <person name="Yagi K."/>
            <person name="Yoshizaki F."/>
            <person name="Wada S."/>
            <person name="Zhang C."/>
            <person name="Hyatt P.D."/>
            <person name="Larimer F."/>
            <person name="Detter C."/>
            <person name="Doggett N."/>
            <person name="Glavina T."/>
            <person name="Hawkins T."/>
            <person name="Richardson P."/>
            <person name="Lucas S."/>
            <person name="Kohara Y."/>
            <person name="Levine M."/>
            <person name="Satoh N."/>
            <person name="Rokhsar D.S."/>
        </authorList>
    </citation>
    <scope>NUCLEOTIDE SEQUENCE [LARGE SCALE GENOMIC DNA]</scope>
</reference>
<reference evidence="2" key="3">
    <citation type="submission" date="2025-09" db="UniProtKB">
        <authorList>
            <consortium name="Ensembl"/>
        </authorList>
    </citation>
    <scope>IDENTIFICATION</scope>
</reference>